<keyword evidence="3" id="KW-1185">Reference proteome</keyword>
<dbReference type="SUPFAM" id="SSF51905">
    <property type="entry name" value="FAD/NAD(P)-binding domain"/>
    <property type="match status" value="1"/>
</dbReference>
<organism evidence="2 3">
    <name type="scientific">Caballeronia zhejiangensis</name>
    <dbReference type="NCBI Taxonomy" id="871203"/>
    <lineage>
        <taxon>Bacteria</taxon>
        <taxon>Pseudomonadati</taxon>
        <taxon>Pseudomonadota</taxon>
        <taxon>Betaproteobacteria</taxon>
        <taxon>Burkholderiales</taxon>
        <taxon>Burkholderiaceae</taxon>
        <taxon>Caballeronia</taxon>
    </lineage>
</organism>
<reference evidence="2 3" key="1">
    <citation type="submission" date="2014-03" db="EMBL/GenBank/DDBJ databases">
        <title>Draft Genome Sequences of Four Burkholderia Strains.</title>
        <authorList>
            <person name="Liu X.Y."/>
            <person name="Li C.X."/>
            <person name="Xu J.H."/>
        </authorList>
    </citation>
    <scope>NUCLEOTIDE SEQUENCE [LARGE SCALE GENOMIC DNA]</scope>
    <source>
        <strain evidence="2 3">OP-1</strain>
    </source>
</reference>
<proteinExistence type="predicted"/>
<evidence type="ECO:0000313" key="2">
    <source>
        <dbReference type="EMBL" id="KDR32136.1"/>
    </source>
</evidence>
<accession>A0A656QLK3</accession>
<dbReference type="OrthoDB" id="8671611at2"/>
<dbReference type="EMBL" id="JFHD01000004">
    <property type="protein sequence ID" value="KDR32136.1"/>
    <property type="molecule type" value="Genomic_DNA"/>
</dbReference>
<dbReference type="InterPro" id="IPR036188">
    <property type="entry name" value="FAD/NAD-bd_sf"/>
</dbReference>
<name>A0A656QLK3_9BURK</name>
<dbReference type="Proteomes" id="UP000027451">
    <property type="component" value="Unassembled WGS sequence"/>
</dbReference>
<comment type="caution">
    <text evidence="2">The sequence shown here is derived from an EMBL/GenBank/DDBJ whole genome shotgun (WGS) entry which is preliminary data.</text>
</comment>
<gene>
    <name evidence="2" type="ORF">BG60_25550</name>
</gene>
<dbReference type="RefSeq" id="WP_033535656.1">
    <property type="nucleotide sequence ID" value="NZ_CP084288.1"/>
</dbReference>
<feature type="compositionally biased region" description="Polar residues" evidence="1">
    <location>
        <begin position="96"/>
        <end position="106"/>
    </location>
</feature>
<sequence length="115" mass="12905">MRWRQALRFRRAGSTAPADAIERVARHANFHLHLAAPWHEAVVDDNRVRARAEDGTFEFDFVIAARATRSICMRGPNSPASPIMCCLGATATRPHPTNATMRSNMWRSGPARHRS</sequence>
<evidence type="ECO:0000313" key="3">
    <source>
        <dbReference type="Proteomes" id="UP000027451"/>
    </source>
</evidence>
<protein>
    <submittedName>
        <fullName evidence="2">Uncharacterized protein</fullName>
    </submittedName>
</protein>
<evidence type="ECO:0000256" key="1">
    <source>
        <dbReference type="SAM" id="MobiDB-lite"/>
    </source>
</evidence>
<dbReference type="AlphaFoldDB" id="A0A656QLK3"/>
<feature type="region of interest" description="Disordered" evidence="1">
    <location>
        <begin position="96"/>
        <end position="115"/>
    </location>
</feature>